<gene>
    <name evidence="2" type="ORF">C7M84_007944</name>
</gene>
<comment type="caution">
    <text evidence="2">The sequence shown here is derived from an EMBL/GenBank/DDBJ whole genome shotgun (WGS) entry which is preliminary data.</text>
</comment>
<feature type="compositionally biased region" description="Basic and acidic residues" evidence="1">
    <location>
        <begin position="16"/>
        <end position="26"/>
    </location>
</feature>
<organism evidence="2 3">
    <name type="scientific">Penaeus vannamei</name>
    <name type="common">Whiteleg shrimp</name>
    <name type="synonym">Litopenaeus vannamei</name>
    <dbReference type="NCBI Taxonomy" id="6689"/>
    <lineage>
        <taxon>Eukaryota</taxon>
        <taxon>Metazoa</taxon>
        <taxon>Ecdysozoa</taxon>
        <taxon>Arthropoda</taxon>
        <taxon>Crustacea</taxon>
        <taxon>Multicrustacea</taxon>
        <taxon>Malacostraca</taxon>
        <taxon>Eumalacostraca</taxon>
        <taxon>Eucarida</taxon>
        <taxon>Decapoda</taxon>
        <taxon>Dendrobranchiata</taxon>
        <taxon>Penaeoidea</taxon>
        <taxon>Penaeidae</taxon>
        <taxon>Penaeus</taxon>
    </lineage>
</organism>
<reference evidence="2 3" key="1">
    <citation type="submission" date="2018-04" db="EMBL/GenBank/DDBJ databases">
        <authorList>
            <person name="Zhang X."/>
            <person name="Yuan J."/>
            <person name="Li F."/>
            <person name="Xiang J."/>
        </authorList>
    </citation>
    <scope>NUCLEOTIDE SEQUENCE [LARGE SCALE GENOMIC DNA]</scope>
    <source>
        <tissue evidence="2">Muscle</tissue>
    </source>
</reference>
<accession>A0A423TB10</accession>
<evidence type="ECO:0000313" key="2">
    <source>
        <dbReference type="EMBL" id="ROT73618.1"/>
    </source>
</evidence>
<dbReference type="AlphaFoldDB" id="A0A423TB10"/>
<sequence length="272" mass="30576">MSKKVRQATKLQSPKQKTEPGKVDARKRTRQAARSRTSGPEVGQLANTCEAWVGRGMQDHSDIPFCSVSSADSEEREVSAVTDSLPPRGFRRRETVIICHDITSPLALCPPCPVDRKGCVTLDVSRIVFRLCLRRAEECLGSGCLGEVSNLRPSRSPLRMAAFDPVPCAPMILRTWHPSAKHPDSVCKQMHFPPTRKLMRTPPHNRRQFQKVSCSRLSHQRSHSLEVVLKGRVRTYLFNDKGVAEIYDLPDTLVNCSRVIVFCHLRCLTPAR</sequence>
<feature type="region of interest" description="Disordered" evidence="1">
    <location>
        <begin position="1"/>
        <end position="42"/>
    </location>
</feature>
<name>A0A423TB10_PENVA</name>
<protein>
    <submittedName>
        <fullName evidence="2">Uncharacterized protein</fullName>
    </submittedName>
</protein>
<reference evidence="2 3" key="2">
    <citation type="submission" date="2019-01" db="EMBL/GenBank/DDBJ databases">
        <title>The decoding of complex shrimp genome reveals the adaptation for benthos swimmer, frequently molting mechanism and breeding impact on genome.</title>
        <authorList>
            <person name="Sun Y."/>
            <person name="Gao Y."/>
            <person name="Yu Y."/>
        </authorList>
    </citation>
    <scope>NUCLEOTIDE SEQUENCE [LARGE SCALE GENOMIC DNA]</scope>
    <source>
        <tissue evidence="2">Muscle</tissue>
    </source>
</reference>
<evidence type="ECO:0000313" key="3">
    <source>
        <dbReference type="Proteomes" id="UP000283509"/>
    </source>
</evidence>
<dbReference type="Proteomes" id="UP000283509">
    <property type="component" value="Unassembled WGS sequence"/>
</dbReference>
<proteinExistence type="predicted"/>
<evidence type="ECO:0000256" key="1">
    <source>
        <dbReference type="SAM" id="MobiDB-lite"/>
    </source>
</evidence>
<keyword evidence="3" id="KW-1185">Reference proteome</keyword>
<dbReference type="EMBL" id="QCYY01002014">
    <property type="protein sequence ID" value="ROT73618.1"/>
    <property type="molecule type" value="Genomic_DNA"/>
</dbReference>